<dbReference type="PANTHER" id="PTHR43303">
    <property type="entry name" value="NADPH DEHYDROGENASE C23G7.10C-RELATED"/>
    <property type="match status" value="1"/>
</dbReference>
<evidence type="ECO:0000256" key="1">
    <source>
        <dbReference type="ARBA" id="ARBA00001917"/>
    </source>
</evidence>
<dbReference type="RefSeq" id="WP_218327235.1">
    <property type="nucleotide sequence ID" value="NZ_JAHUZB010000007.1"/>
</dbReference>
<feature type="domain" description="NADH:flavin oxidoreductase/NADH oxidase N-terminal" evidence="6">
    <location>
        <begin position="4"/>
        <end position="329"/>
    </location>
</feature>
<keyword evidence="5" id="KW-0560">Oxidoreductase</keyword>
<evidence type="ECO:0000256" key="3">
    <source>
        <dbReference type="ARBA" id="ARBA00022643"/>
    </source>
</evidence>
<dbReference type="PANTHER" id="PTHR43303:SF4">
    <property type="entry name" value="NADPH DEHYDROGENASE C23G7.10C-RELATED"/>
    <property type="match status" value="1"/>
</dbReference>
<dbReference type="Pfam" id="PF00724">
    <property type="entry name" value="Oxidored_FMN"/>
    <property type="match status" value="1"/>
</dbReference>
<evidence type="ECO:0000313" key="7">
    <source>
        <dbReference type="EMBL" id="MBV7392022.1"/>
    </source>
</evidence>
<reference evidence="7 8" key="1">
    <citation type="submission" date="2021-06" db="EMBL/GenBank/DDBJ databases">
        <title>Enterococcus alishanensis sp. nov., a novel lactic acid bacterium isolated from fresh coffee beans.</title>
        <authorList>
            <person name="Chen Y.-S."/>
        </authorList>
    </citation>
    <scope>NUCLEOTIDE SEQUENCE [LARGE SCALE GENOMIC DNA]</scope>
    <source>
        <strain evidence="7 8">ALS3</strain>
    </source>
</reference>
<dbReference type="Proteomes" id="UP000774130">
    <property type="component" value="Unassembled WGS sequence"/>
</dbReference>
<evidence type="ECO:0000313" key="8">
    <source>
        <dbReference type="Proteomes" id="UP000774130"/>
    </source>
</evidence>
<evidence type="ECO:0000256" key="5">
    <source>
        <dbReference type="ARBA" id="ARBA00023002"/>
    </source>
</evidence>
<proteinExistence type="predicted"/>
<accession>A0ABS6TGL3</accession>
<keyword evidence="8" id="KW-1185">Reference proteome</keyword>
<keyword evidence="2" id="KW-0285">Flavoprotein</keyword>
<gene>
    <name evidence="7" type="ORF">KUA55_15175</name>
</gene>
<keyword evidence="3" id="KW-0288">FMN</keyword>
<dbReference type="CDD" id="cd02932">
    <property type="entry name" value="OYE_YqiM_FMN"/>
    <property type="match status" value="1"/>
</dbReference>
<evidence type="ECO:0000256" key="2">
    <source>
        <dbReference type="ARBA" id="ARBA00022630"/>
    </source>
</evidence>
<comment type="caution">
    <text evidence="7">The sequence shown here is derived from an EMBL/GenBank/DDBJ whole genome shotgun (WGS) entry which is preliminary data.</text>
</comment>
<keyword evidence="4" id="KW-0521">NADP</keyword>
<dbReference type="InterPro" id="IPR044152">
    <property type="entry name" value="YqjM-like"/>
</dbReference>
<dbReference type="InterPro" id="IPR001155">
    <property type="entry name" value="OxRdtase_FMN_N"/>
</dbReference>
<evidence type="ECO:0000256" key="4">
    <source>
        <dbReference type="ARBA" id="ARBA00022857"/>
    </source>
</evidence>
<evidence type="ECO:0000259" key="6">
    <source>
        <dbReference type="Pfam" id="PF00724"/>
    </source>
</evidence>
<sequence>MSLLLSPVEIAGLNLKNRVVMSPMCMYEVKKQDGVVTPFHFGHYGARAIGQVGLIIIEATGVTPDGRISSQDLGLWNDQQKMELKKLVDQLHYLGSQVSLQLNHAGRKAEDADYPLAPSAIAYNEEFATPNEMTLDEIQSVEQAFVDAVQRAVSAGVDMIELHGAHGYLMDQFLSPLTNQRTDQYGGSLENRYRFVKEVVERVRAIYQGPLWIRLSLTNYADPKEQNSIEDFQQIGQWLEQAGINCLDISTGGLLDRQPNFPIHAGYQTPFATKMKEAVTIPVATVGLLSDPGMCEYIVENQQADLVVLGRELLRNPNWLAEAANDLHDHGFKVYNHSYQRGQMKNVAERKQFGDAK</sequence>
<comment type="cofactor">
    <cofactor evidence="1">
        <name>FMN</name>
        <dbReference type="ChEBI" id="CHEBI:58210"/>
    </cofactor>
</comment>
<organism evidence="7 8">
    <name type="scientific">Enterococcus alishanensis</name>
    <dbReference type="NCBI Taxonomy" id="1303817"/>
    <lineage>
        <taxon>Bacteria</taxon>
        <taxon>Bacillati</taxon>
        <taxon>Bacillota</taxon>
        <taxon>Bacilli</taxon>
        <taxon>Lactobacillales</taxon>
        <taxon>Enterococcaceae</taxon>
        <taxon>Enterococcus</taxon>
    </lineage>
</organism>
<name>A0ABS6TGL3_9ENTE</name>
<protein>
    <submittedName>
        <fullName evidence="7">NADH:flavin oxidoreductase/NADH oxidase</fullName>
    </submittedName>
</protein>
<dbReference type="EMBL" id="JAHUZB010000007">
    <property type="protein sequence ID" value="MBV7392022.1"/>
    <property type="molecule type" value="Genomic_DNA"/>
</dbReference>